<evidence type="ECO:0000313" key="1">
    <source>
        <dbReference type="EMBL" id="CZE47356.1"/>
    </source>
</evidence>
<proteinExistence type="predicted"/>
<name>A0A128EEL8_9BACT</name>
<accession>A0A128EEL8</accession>
<dbReference type="Proteomes" id="UP000069632">
    <property type="component" value="Unassembled WGS sequence"/>
</dbReference>
<dbReference type="AlphaFoldDB" id="A0A128EEL8"/>
<dbReference type="EMBL" id="FIZP01000003">
    <property type="protein sequence ID" value="CZE47356.1"/>
    <property type="molecule type" value="Genomic_DNA"/>
</dbReference>
<gene>
    <name evidence="1" type="ORF">ERS672216_00839</name>
</gene>
<keyword evidence="2" id="KW-1185">Reference proteome</keyword>
<dbReference type="OrthoDB" id="5359871at2"/>
<dbReference type="RefSeq" id="WP_075494546.1">
    <property type="nucleotide sequence ID" value="NZ_CP053844.1"/>
</dbReference>
<sequence>MNQKLTEILIEKGMLFKKTKSIELSKFTRSKSYSALFAVDMKSNNTLIFIRDALSRFLQKDVAILEEISNLVADDEGKVIKKKLFFYNSQICSKSLNLLKEKGWSSYAFV</sequence>
<evidence type="ECO:0000313" key="2">
    <source>
        <dbReference type="Proteomes" id="UP000069632"/>
    </source>
</evidence>
<protein>
    <submittedName>
        <fullName evidence="1">TRAM-like protein</fullName>
    </submittedName>
</protein>
<reference evidence="1 2" key="1">
    <citation type="submission" date="2016-02" db="EMBL/GenBank/DDBJ databases">
        <authorList>
            <consortium name="Pathogen Informatics"/>
        </authorList>
    </citation>
    <scope>NUCLEOTIDE SEQUENCE [LARGE SCALE GENOMIC DNA]</scope>
    <source>
        <strain evidence="1 2">RC20</strain>
    </source>
</reference>
<organism evidence="1 2">
    <name type="scientific">Campylobacter geochelonis</name>
    <dbReference type="NCBI Taxonomy" id="1780362"/>
    <lineage>
        <taxon>Bacteria</taxon>
        <taxon>Pseudomonadati</taxon>
        <taxon>Campylobacterota</taxon>
        <taxon>Epsilonproteobacteria</taxon>
        <taxon>Campylobacterales</taxon>
        <taxon>Campylobacteraceae</taxon>
        <taxon>Campylobacter</taxon>
    </lineage>
</organism>